<dbReference type="PANTHER" id="PTHR43731">
    <property type="entry name" value="RHOMBOID PROTEASE"/>
    <property type="match status" value="1"/>
</dbReference>
<evidence type="ECO:0000256" key="4">
    <source>
        <dbReference type="ARBA" id="ARBA00022801"/>
    </source>
</evidence>
<evidence type="ECO:0000256" key="2">
    <source>
        <dbReference type="ARBA" id="ARBA00009045"/>
    </source>
</evidence>
<evidence type="ECO:0000256" key="5">
    <source>
        <dbReference type="ARBA" id="ARBA00022989"/>
    </source>
</evidence>
<reference evidence="9 10" key="1">
    <citation type="submission" date="2020-08" db="EMBL/GenBank/DDBJ databases">
        <title>Genomic Encyclopedia of Type Strains, Phase IV (KMG-IV): sequencing the most valuable type-strain genomes for metagenomic binning, comparative biology and taxonomic classification.</title>
        <authorList>
            <person name="Goeker M."/>
        </authorList>
    </citation>
    <scope>NUCLEOTIDE SEQUENCE [LARGE SCALE GENOMIC DNA]</scope>
    <source>
        <strain evidence="9 10">DSM 101730</strain>
    </source>
</reference>
<feature type="transmembrane region" description="Helical" evidence="7">
    <location>
        <begin position="164"/>
        <end position="184"/>
    </location>
</feature>
<keyword evidence="10" id="KW-1185">Reference proteome</keyword>
<dbReference type="GO" id="GO:0004252">
    <property type="term" value="F:serine-type endopeptidase activity"/>
    <property type="evidence" value="ECO:0007669"/>
    <property type="project" value="InterPro"/>
</dbReference>
<dbReference type="Proteomes" id="UP000549457">
    <property type="component" value="Unassembled WGS sequence"/>
</dbReference>
<dbReference type="GO" id="GO:0016020">
    <property type="term" value="C:membrane"/>
    <property type="evidence" value="ECO:0007669"/>
    <property type="project" value="UniProtKB-SubCell"/>
</dbReference>
<dbReference type="AlphaFoldDB" id="A0A840SDK7"/>
<feature type="transmembrane region" description="Helical" evidence="7">
    <location>
        <begin position="196"/>
        <end position="214"/>
    </location>
</feature>
<sequence>MRVPDRHNDDHAHLLSIPRPVVKPVPDPRGPLPRSLLVLVAVIAVIEIVLSLSDAGWISDPTLRSRAMCAGAFWSQLGPDTPFARLCGAPAGQIFGLQPLTMYISHAFLHGSMLHMIMNMTILLAIGRFVGDRYGAGTVLPVFLLCAIAGGAAFKLLASPAYPMVGASGAVFGFLGVWIVWDWRRHQRAQRSTSPVLRRVLVLAGLNVALYYGLGGMLAWQAHLGGFVAGVLIGLWLENRIEREWIGEMHRQRSERDPRP</sequence>
<organism evidence="9 10">
    <name type="scientific">Amaricoccus macauensis</name>
    <dbReference type="NCBI Taxonomy" id="57001"/>
    <lineage>
        <taxon>Bacteria</taxon>
        <taxon>Pseudomonadati</taxon>
        <taxon>Pseudomonadota</taxon>
        <taxon>Alphaproteobacteria</taxon>
        <taxon>Rhodobacterales</taxon>
        <taxon>Paracoccaceae</taxon>
        <taxon>Amaricoccus</taxon>
    </lineage>
</organism>
<feature type="transmembrane region" description="Helical" evidence="7">
    <location>
        <begin position="36"/>
        <end position="58"/>
    </location>
</feature>
<dbReference type="Pfam" id="PF01694">
    <property type="entry name" value="Rhomboid"/>
    <property type="match status" value="1"/>
</dbReference>
<dbReference type="Gene3D" id="1.20.1540.10">
    <property type="entry name" value="Rhomboid-like"/>
    <property type="match status" value="1"/>
</dbReference>
<feature type="transmembrane region" description="Helical" evidence="7">
    <location>
        <begin position="138"/>
        <end position="158"/>
    </location>
</feature>
<dbReference type="InterPro" id="IPR035952">
    <property type="entry name" value="Rhomboid-like_sf"/>
</dbReference>
<dbReference type="InterPro" id="IPR022764">
    <property type="entry name" value="Peptidase_S54_rhomboid_dom"/>
</dbReference>
<keyword evidence="4" id="KW-0378">Hydrolase</keyword>
<keyword evidence="5 7" id="KW-1133">Transmembrane helix</keyword>
<dbReference type="SUPFAM" id="SSF144091">
    <property type="entry name" value="Rhomboid-like"/>
    <property type="match status" value="1"/>
</dbReference>
<proteinExistence type="inferred from homology"/>
<evidence type="ECO:0000313" key="9">
    <source>
        <dbReference type="EMBL" id="MBB5220929.1"/>
    </source>
</evidence>
<keyword evidence="6 7" id="KW-0472">Membrane</keyword>
<name>A0A840SDK7_9RHOB</name>
<accession>A0A840SDK7</accession>
<feature type="domain" description="Peptidase S54 rhomboid" evidence="8">
    <location>
        <begin position="102"/>
        <end position="237"/>
    </location>
</feature>
<evidence type="ECO:0000256" key="3">
    <source>
        <dbReference type="ARBA" id="ARBA00022692"/>
    </source>
</evidence>
<dbReference type="EMBL" id="JACHFM010000001">
    <property type="protein sequence ID" value="MBB5220929.1"/>
    <property type="molecule type" value="Genomic_DNA"/>
</dbReference>
<comment type="similarity">
    <text evidence="2">Belongs to the peptidase S54 family.</text>
</comment>
<keyword evidence="3 7" id="KW-0812">Transmembrane</keyword>
<keyword evidence="9" id="KW-0645">Protease</keyword>
<evidence type="ECO:0000259" key="8">
    <source>
        <dbReference type="Pfam" id="PF01694"/>
    </source>
</evidence>
<comment type="caution">
    <text evidence="9">The sequence shown here is derived from an EMBL/GenBank/DDBJ whole genome shotgun (WGS) entry which is preliminary data.</text>
</comment>
<protein>
    <submittedName>
        <fullName evidence="9">Membrane associated rhomboid family serine protease</fullName>
    </submittedName>
</protein>
<evidence type="ECO:0000256" key="6">
    <source>
        <dbReference type="ARBA" id="ARBA00023136"/>
    </source>
</evidence>
<evidence type="ECO:0000313" key="10">
    <source>
        <dbReference type="Proteomes" id="UP000549457"/>
    </source>
</evidence>
<dbReference type="RefSeq" id="WP_184147350.1">
    <property type="nucleotide sequence ID" value="NZ_JACHFM010000001.1"/>
</dbReference>
<evidence type="ECO:0000256" key="1">
    <source>
        <dbReference type="ARBA" id="ARBA00004141"/>
    </source>
</evidence>
<gene>
    <name evidence="9" type="ORF">HNP73_000850</name>
</gene>
<comment type="subcellular location">
    <subcellularLocation>
        <location evidence="1">Membrane</location>
        <topology evidence="1">Multi-pass membrane protein</topology>
    </subcellularLocation>
</comment>
<dbReference type="GO" id="GO:0006508">
    <property type="term" value="P:proteolysis"/>
    <property type="evidence" value="ECO:0007669"/>
    <property type="project" value="UniProtKB-KW"/>
</dbReference>
<evidence type="ECO:0000256" key="7">
    <source>
        <dbReference type="SAM" id="Phobius"/>
    </source>
</evidence>
<dbReference type="PANTHER" id="PTHR43731:SF14">
    <property type="entry name" value="PRESENILIN-ASSOCIATED RHOMBOID-LIKE PROTEIN, MITOCHONDRIAL"/>
    <property type="match status" value="1"/>
</dbReference>
<dbReference type="InterPro" id="IPR050925">
    <property type="entry name" value="Rhomboid_protease_S54"/>
</dbReference>
<feature type="transmembrane region" description="Helical" evidence="7">
    <location>
        <begin position="107"/>
        <end position="126"/>
    </location>
</feature>